<evidence type="ECO:0000256" key="1">
    <source>
        <dbReference type="SAM" id="Phobius"/>
    </source>
</evidence>
<dbReference type="STRING" id="1742972.COMA1_10516"/>
<protein>
    <submittedName>
        <fullName evidence="2">Uncharacterized protein</fullName>
    </submittedName>
</protein>
<sequence>MPDGIQEGIVETNRRFTLRWKVMLALSVVFIALGMCVDWSPSQDASLPDTSSFLVILGVLLGCAGLLTATRR</sequence>
<proteinExistence type="predicted"/>
<gene>
    <name evidence="2" type="ORF">COMA1_10516</name>
</gene>
<keyword evidence="1" id="KW-0472">Membrane</keyword>
<evidence type="ECO:0000313" key="2">
    <source>
        <dbReference type="EMBL" id="CUS32229.1"/>
    </source>
</evidence>
<accession>A0A0S4L419</accession>
<dbReference type="AlphaFoldDB" id="A0A0S4L419"/>
<organism evidence="2 3">
    <name type="scientific">Candidatus Nitrospira nitrosa</name>
    <dbReference type="NCBI Taxonomy" id="1742972"/>
    <lineage>
        <taxon>Bacteria</taxon>
        <taxon>Pseudomonadati</taxon>
        <taxon>Nitrospirota</taxon>
        <taxon>Nitrospiria</taxon>
        <taxon>Nitrospirales</taxon>
        <taxon>Nitrospiraceae</taxon>
        <taxon>Nitrospira</taxon>
    </lineage>
</organism>
<reference evidence="2 3" key="1">
    <citation type="submission" date="2015-10" db="EMBL/GenBank/DDBJ databases">
        <authorList>
            <person name="Gilbert D.G."/>
        </authorList>
    </citation>
    <scope>NUCLEOTIDE SEQUENCE [LARGE SCALE GENOMIC DNA]</scope>
    <source>
        <strain evidence="2">COMA1</strain>
    </source>
</reference>
<evidence type="ECO:0000313" key="3">
    <source>
        <dbReference type="Proteomes" id="UP000199032"/>
    </source>
</evidence>
<keyword evidence="3" id="KW-1185">Reference proteome</keyword>
<keyword evidence="1" id="KW-1133">Transmembrane helix</keyword>
<feature type="transmembrane region" description="Helical" evidence="1">
    <location>
        <begin position="52"/>
        <end position="70"/>
    </location>
</feature>
<feature type="transmembrane region" description="Helical" evidence="1">
    <location>
        <begin position="22"/>
        <end position="40"/>
    </location>
</feature>
<dbReference type="RefSeq" id="WP_090743263.1">
    <property type="nucleotide sequence ID" value="NZ_CZQA01000001.1"/>
</dbReference>
<keyword evidence="1" id="KW-0812">Transmembrane</keyword>
<dbReference type="EMBL" id="CZQA01000001">
    <property type="protein sequence ID" value="CUS32229.1"/>
    <property type="molecule type" value="Genomic_DNA"/>
</dbReference>
<dbReference type="Proteomes" id="UP000199032">
    <property type="component" value="Unassembled WGS sequence"/>
</dbReference>
<name>A0A0S4L419_9BACT</name>